<gene>
    <name evidence="1" type="ORF">SDC9_135885</name>
</gene>
<comment type="caution">
    <text evidence="1">The sequence shown here is derived from an EMBL/GenBank/DDBJ whole genome shotgun (WGS) entry which is preliminary data.</text>
</comment>
<proteinExistence type="predicted"/>
<accession>A0A645DHR5</accession>
<name>A0A645DHR5_9ZZZZ</name>
<evidence type="ECO:0000313" key="1">
    <source>
        <dbReference type="EMBL" id="MPM88781.1"/>
    </source>
</evidence>
<organism evidence="1">
    <name type="scientific">bioreactor metagenome</name>
    <dbReference type="NCBI Taxonomy" id="1076179"/>
    <lineage>
        <taxon>unclassified sequences</taxon>
        <taxon>metagenomes</taxon>
        <taxon>ecological metagenomes</taxon>
    </lineage>
</organism>
<dbReference type="AlphaFoldDB" id="A0A645DHR5"/>
<sequence>MAGESLLSDQDVIENQAVDIRIPVDGSRLDEEDHPLLHWTALLLQKVCPFARCNHHQLIELMAVQREGYFRVSMQDLERQAIIPEEH</sequence>
<reference evidence="1" key="1">
    <citation type="submission" date="2019-08" db="EMBL/GenBank/DDBJ databases">
        <authorList>
            <person name="Kucharzyk K."/>
            <person name="Murdoch R.W."/>
            <person name="Higgins S."/>
            <person name="Loffler F."/>
        </authorList>
    </citation>
    <scope>NUCLEOTIDE SEQUENCE</scope>
</reference>
<dbReference type="EMBL" id="VSSQ01036330">
    <property type="protein sequence ID" value="MPM88781.1"/>
    <property type="molecule type" value="Genomic_DNA"/>
</dbReference>
<protein>
    <submittedName>
        <fullName evidence="1">Uncharacterized protein</fullName>
    </submittedName>
</protein>